<proteinExistence type="inferred from homology"/>
<keyword evidence="3 4" id="KW-0067">ATP-binding</keyword>
<feature type="binding site" evidence="4">
    <location>
        <begin position="147"/>
        <end position="155"/>
    </location>
    <ligand>
        <name>ATP</name>
        <dbReference type="ChEBI" id="CHEBI:30616"/>
    </ligand>
</feature>
<dbReference type="InterPro" id="IPR002698">
    <property type="entry name" value="FTHF_cligase"/>
</dbReference>
<accession>A0A7W4JFF2</accession>
<evidence type="ECO:0000256" key="1">
    <source>
        <dbReference type="ARBA" id="ARBA00010638"/>
    </source>
</evidence>
<comment type="catalytic activity">
    <reaction evidence="5">
        <text>(6S)-5-formyl-5,6,7,8-tetrahydrofolate + ATP = (6R)-5,10-methenyltetrahydrofolate + ADP + phosphate</text>
        <dbReference type="Rhea" id="RHEA:10488"/>
        <dbReference type="ChEBI" id="CHEBI:30616"/>
        <dbReference type="ChEBI" id="CHEBI:43474"/>
        <dbReference type="ChEBI" id="CHEBI:57455"/>
        <dbReference type="ChEBI" id="CHEBI:57457"/>
        <dbReference type="ChEBI" id="CHEBI:456216"/>
        <dbReference type="EC" id="6.3.3.2"/>
    </reaction>
</comment>
<dbReference type="GO" id="GO:0009396">
    <property type="term" value="P:folic acid-containing compound biosynthetic process"/>
    <property type="evidence" value="ECO:0007669"/>
    <property type="project" value="TreeGrafter"/>
</dbReference>
<sequence length="201" mass="21206">MAAPHIPSSSDLPASDPPALVEAKAALRRHLRALRAAAPAPGAAAALCRRMGEHVRAVLPPGACVAAVWPLPGEVDLRGLCAGLHEDGYGVLLPETPPRGQPLRFHRWCPEAVMHPGRFGTLHPDGPAARPDLVFVPLLGFDRRGFRLGYGGGYYDRTLAGLPGVPAVGFGLSAQEVPAVPVGPYDVPLPLIVTEREVIRV</sequence>
<keyword evidence="6" id="KW-0436">Ligase</keyword>
<feature type="binding site" evidence="4">
    <location>
        <begin position="24"/>
        <end position="28"/>
    </location>
    <ligand>
        <name>ATP</name>
        <dbReference type="ChEBI" id="CHEBI:30616"/>
    </ligand>
</feature>
<feature type="binding site" evidence="4">
    <location>
        <position position="74"/>
    </location>
    <ligand>
        <name>substrate</name>
    </ligand>
</feature>
<reference evidence="6 7" key="1">
    <citation type="submission" date="2020-04" db="EMBL/GenBank/DDBJ databases">
        <title>Description of novel Gluconacetobacter.</title>
        <authorList>
            <person name="Sombolestani A."/>
        </authorList>
    </citation>
    <scope>NUCLEOTIDE SEQUENCE [LARGE SCALE GENOMIC DNA]</scope>
    <source>
        <strain evidence="6 7">LMG 27725</strain>
    </source>
</reference>
<evidence type="ECO:0000256" key="3">
    <source>
        <dbReference type="ARBA" id="ARBA00022840"/>
    </source>
</evidence>
<dbReference type="GO" id="GO:0046872">
    <property type="term" value="F:metal ion binding"/>
    <property type="evidence" value="ECO:0007669"/>
    <property type="project" value="UniProtKB-KW"/>
</dbReference>
<evidence type="ECO:0000313" key="6">
    <source>
        <dbReference type="EMBL" id="MBB2180275.1"/>
    </source>
</evidence>
<evidence type="ECO:0000256" key="2">
    <source>
        <dbReference type="ARBA" id="ARBA00022741"/>
    </source>
</evidence>
<dbReference type="PANTHER" id="PTHR23407:SF1">
    <property type="entry name" value="5-FORMYLTETRAHYDROFOLATE CYCLO-LIGASE"/>
    <property type="match status" value="1"/>
</dbReference>
<comment type="cofactor">
    <cofactor evidence="5">
        <name>Mg(2+)</name>
        <dbReference type="ChEBI" id="CHEBI:18420"/>
    </cofactor>
</comment>
<dbReference type="GO" id="GO:0005524">
    <property type="term" value="F:ATP binding"/>
    <property type="evidence" value="ECO:0007669"/>
    <property type="project" value="UniProtKB-KW"/>
</dbReference>
<dbReference type="NCBIfam" id="TIGR02727">
    <property type="entry name" value="MTHFS_bact"/>
    <property type="match status" value="1"/>
</dbReference>
<gene>
    <name evidence="6" type="ORF">HLH29_14075</name>
</gene>
<keyword evidence="7" id="KW-1185">Reference proteome</keyword>
<dbReference type="Pfam" id="PF01812">
    <property type="entry name" value="5-FTHF_cyc-lig"/>
    <property type="match status" value="1"/>
</dbReference>
<dbReference type="RefSeq" id="WP_182967867.1">
    <property type="nucleotide sequence ID" value="NZ_BAABGC010000063.1"/>
</dbReference>
<dbReference type="AlphaFoldDB" id="A0A7W4JFF2"/>
<protein>
    <recommendedName>
        <fullName evidence="5">5-formyltetrahydrofolate cyclo-ligase</fullName>
        <ecNumber evidence="5">6.3.3.2</ecNumber>
    </recommendedName>
</protein>
<keyword evidence="5" id="KW-0479">Metal-binding</keyword>
<comment type="similarity">
    <text evidence="1 5">Belongs to the 5-formyltetrahydrofolate cyclo-ligase family.</text>
</comment>
<name>A0A7W4JFF2_9PROT</name>
<dbReference type="InterPro" id="IPR024185">
    <property type="entry name" value="FTHF_cligase-like_sf"/>
</dbReference>
<keyword evidence="2 4" id="KW-0547">Nucleotide-binding</keyword>
<dbReference type="SUPFAM" id="SSF100950">
    <property type="entry name" value="NagB/RpiA/CoA transferase-like"/>
    <property type="match status" value="1"/>
</dbReference>
<dbReference type="EC" id="6.3.3.2" evidence="5"/>
<comment type="caution">
    <text evidence="6">The sequence shown here is derived from an EMBL/GenBank/DDBJ whole genome shotgun (WGS) entry which is preliminary data.</text>
</comment>
<dbReference type="GO" id="GO:0035999">
    <property type="term" value="P:tetrahydrofolate interconversion"/>
    <property type="evidence" value="ECO:0007669"/>
    <property type="project" value="TreeGrafter"/>
</dbReference>
<organism evidence="6 7">
    <name type="scientific">Gluconacetobacter tumulicola</name>
    <dbReference type="NCBI Taxonomy" id="1017177"/>
    <lineage>
        <taxon>Bacteria</taxon>
        <taxon>Pseudomonadati</taxon>
        <taxon>Pseudomonadota</taxon>
        <taxon>Alphaproteobacteria</taxon>
        <taxon>Acetobacterales</taxon>
        <taxon>Acetobacteraceae</taxon>
        <taxon>Gluconacetobacter</taxon>
    </lineage>
</organism>
<keyword evidence="5" id="KW-0460">Magnesium</keyword>
<dbReference type="GO" id="GO:0030272">
    <property type="term" value="F:5-formyltetrahydrofolate cyclo-ligase activity"/>
    <property type="evidence" value="ECO:0007669"/>
    <property type="project" value="UniProtKB-EC"/>
</dbReference>
<dbReference type="PIRSF" id="PIRSF006806">
    <property type="entry name" value="FTHF_cligase"/>
    <property type="match status" value="1"/>
</dbReference>
<evidence type="ECO:0000256" key="5">
    <source>
        <dbReference type="RuleBase" id="RU361279"/>
    </source>
</evidence>
<evidence type="ECO:0000313" key="7">
    <source>
        <dbReference type="Proteomes" id="UP000525623"/>
    </source>
</evidence>
<dbReference type="PANTHER" id="PTHR23407">
    <property type="entry name" value="ATPASE INHIBITOR/5-FORMYLTETRAHYDROFOLATE CYCLO-LIGASE"/>
    <property type="match status" value="1"/>
</dbReference>
<dbReference type="Proteomes" id="UP000525623">
    <property type="component" value="Unassembled WGS sequence"/>
</dbReference>
<dbReference type="Gene3D" id="3.40.50.10420">
    <property type="entry name" value="NagB/RpiA/CoA transferase-like"/>
    <property type="match status" value="1"/>
</dbReference>
<dbReference type="InterPro" id="IPR037171">
    <property type="entry name" value="NagB/RpiA_transferase-like"/>
</dbReference>
<dbReference type="EMBL" id="JABEQL010000020">
    <property type="protein sequence ID" value="MBB2180275.1"/>
    <property type="molecule type" value="Genomic_DNA"/>
</dbReference>
<evidence type="ECO:0000256" key="4">
    <source>
        <dbReference type="PIRSR" id="PIRSR006806-1"/>
    </source>
</evidence>